<feature type="domain" description="LapA adhesin" evidence="1">
    <location>
        <begin position="581"/>
        <end position="679"/>
    </location>
</feature>
<name>A0ABT3D9H5_9GAMM</name>
<feature type="domain" description="LapA adhesin" evidence="1">
    <location>
        <begin position="984"/>
        <end position="1027"/>
    </location>
</feature>
<dbReference type="Pfam" id="PF20579">
    <property type="entry name" value="LapA"/>
    <property type="match status" value="9"/>
</dbReference>
<keyword evidence="3" id="KW-1185">Reference proteome</keyword>
<feature type="domain" description="LapA adhesin" evidence="1">
    <location>
        <begin position="782"/>
        <end position="880"/>
    </location>
</feature>
<dbReference type="InterPro" id="IPR038081">
    <property type="entry name" value="CalX-like_sf"/>
</dbReference>
<feature type="domain" description="LapA adhesin" evidence="1">
    <location>
        <begin position="682"/>
        <end position="780"/>
    </location>
</feature>
<dbReference type="EMBL" id="JAMPJU010000014">
    <property type="protein sequence ID" value="MCV9883683.1"/>
    <property type="molecule type" value="Genomic_DNA"/>
</dbReference>
<dbReference type="RefSeq" id="WP_264091358.1">
    <property type="nucleotide sequence ID" value="NZ_JAMPJU010000014.1"/>
</dbReference>
<dbReference type="InterPro" id="IPR046779">
    <property type="entry name" value="LapA_adhesin_dom"/>
</dbReference>
<reference evidence="2" key="1">
    <citation type="submission" date="2022-04" db="EMBL/GenBank/DDBJ databases">
        <title>Brenneria sp. isolated from walnut trees in Serbia.</title>
        <authorList>
            <person name="Gasic K."/>
            <person name="Zlatkovic N."/>
            <person name="Kuzmanovic N."/>
        </authorList>
    </citation>
    <scope>NUCLEOTIDE SEQUENCE</scope>
    <source>
        <strain evidence="2">KBI 423</strain>
    </source>
</reference>
<gene>
    <name evidence="2" type="ORF">NC856_15580</name>
</gene>
<proteinExistence type="predicted"/>
<dbReference type="Proteomes" id="UP001165568">
    <property type="component" value="Unassembled WGS sequence"/>
</dbReference>
<dbReference type="InterPro" id="IPR047777">
    <property type="entry name" value="LapA-like_RM"/>
</dbReference>
<evidence type="ECO:0000259" key="1">
    <source>
        <dbReference type="Pfam" id="PF20579"/>
    </source>
</evidence>
<feature type="domain" description="LapA adhesin" evidence="1">
    <location>
        <begin position="481"/>
        <end position="579"/>
    </location>
</feature>
<dbReference type="NCBIfam" id="NF033682">
    <property type="entry name" value="retention_LapA"/>
    <property type="match status" value="1"/>
</dbReference>
<feature type="non-terminal residue" evidence="2">
    <location>
        <position position="1027"/>
    </location>
</feature>
<dbReference type="SUPFAM" id="SSF141072">
    <property type="entry name" value="CalX-like"/>
    <property type="match status" value="2"/>
</dbReference>
<accession>A0ABT3D9H5</accession>
<evidence type="ECO:0000313" key="2">
    <source>
        <dbReference type="EMBL" id="MCV9883683.1"/>
    </source>
</evidence>
<organism evidence="2 3">
    <name type="scientific">Brenneria izbisi</name>
    <dbReference type="NCBI Taxonomy" id="2939450"/>
    <lineage>
        <taxon>Bacteria</taxon>
        <taxon>Pseudomonadati</taxon>
        <taxon>Pseudomonadota</taxon>
        <taxon>Gammaproteobacteria</taxon>
        <taxon>Enterobacterales</taxon>
        <taxon>Pectobacteriaceae</taxon>
        <taxon>Brenneria</taxon>
    </lineage>
</organism>
<sequence>MNSVIGIIKFVIGQVFVVALDGSQRLLTAGDRIYSGEEIVTGDNGAVSITLPDGRTLDLGRNSRWSDVADATQQKTEDAEDDVAALQAAIEQGADPTQVLEATAAGNDSTGEAGDGGGSHTTVVLDLTGQVIDVTAGYTTAESDFVTDGVEGIDDADTQSLAGAQLSEEGTGNENTGNRDVITLSSNSQVTEGSAFTVTATVGSPVTGSPLVITLSNDQTITIPVGESSGTVQIATRGDDGYQQGEEPITVGIKDAAGGNYEALDTSSTTTTTVVDNSDTTAITLSSDNQVTEGSAFTVTATVGAPVTGSPLVITLSNDQTITIPVGESSGTVQIATRGDDGYQQGEEALTLGIKDTAGGNYEALDTTSTTTTTVVDNSDTTAITLSADNQVTEGSVFTVTATVGAPVTGSPLVITLSNDQTITIPVGESSGTVQIATRGDDGYQQGDEALTIGIKDTVGGNFEALDTSSTTTTTVVDNSDTTTLTLGDITVAEGSGTATIGATLSQPTDREFTVTLSNGATITFAANSAVGTSTAFAVQGDDAYQDGESYTVSVVNAGEHNFEQLDVSDTATVTVTDTVDTTAITLSADNQVTEGSAFTVTATVGAPVTGSPLVITLSNDQTITIPVGESSGTVQIATRGDDGYQQGDEPITVGIKDTAGGNYEALDTTSTTTTTVVDNSDTTTLTLGDITVAEGSGTATIGATLSQPTDREFTVTLSNGATITFAANSAVGTSTAFSVQGDDAYQDGESYTVSVVNAGEHNFEQLDSSDTAIVTVTDTVDTTAITLSADNQVTEGSAFTVTATVGAPVTGSPLVITLSNDQTITIPVGESTGTVQIATRGDDGYQQGDEPITVGIKDAAGGNYEALDTTSTTTTTVVDNSDTTAITLSADNQVTEGSAFTVTATVGSPVTGSPLVITLSNDQTITIPVGESTGTVQIATRGDDGYQQGEEALTLGIKDAAGGNYEALDTSSTTTTTVVDNSDATTLTLGDITVAEGSGTATIGATLSQPTDREFTVTLSNGATIT</sequence>
<protein>
    <submittedName>
        <fullName evidence="2">Retention module-containing protein</fullName>
    </submittedName>
</protein>
<feature type="domain" description="LapA adhesin" evidence="1">
    <location>
        <begin position="380"/>
        <end position="478"/>
    </location>
</feature>
<feature type="domain" description="LapA adhesin" evidence="1">
    <location>
        <begin position="182"/>
        <end position="276"/>
    </location>
</feature>
<feature type="domain" description="LapA adhesin" evidence="1">
    <location>
        <begin position="279"/>
        <end position="377"/>
    </location>
</feature>
<comment type="caution">
    <text evidence="2">The sequence shown here is derived from an EMBL/GenBank/DDBJ whole genome shotgun (WGS) entry which is preliminary data.</text>
</comment>
<evidence type="ECO:0000313" key="3">
    <source>
        <dbReference type="Proteomes" id="UP001165568"/>
    </source>
</evidence>
<feature type="domain" description="LapA adhesin" evidence="1">
    <location>
        <begin position="883"/>
        <end position="981"/>
    </location>
</feature>